<dbReference type="InterPro" id="IPR001128">
    <property type="entry name" value="Cyt_P450"/>
</dbReference>
<evidence type="ECO:0000256" key="3">
    <source>
        <dbReference type="ARBA" id="ARBA00004406"/>
    </source>
</evidence>
<keyword evidence="7" id="KW-0256">Endoplasmic reticulum</keyword>
<organism evidence="15 16">
    <name type="scientific">Ignelater luminosus</name>
    <name type="common">Cucubano</name>
    <name type="synonym">Pyrophorus luminosus</name>
    <dbReference type="NCBI Taxonomy" id="2038154"/>
    <lineage>
        <taxon>Eukaryota</taxon>
        <taxon>Metazoa</taxon>
        <taxon>Ecdysozoa</taxon>
        <taxon>Arthropoda</taxon>
        <taxon>Hexapoda</taxon>
        <taxon>Insecta</taxon>
        <taxon>Pterygota</taxon>
        <taxon>Neoptera</taxon>
        <taxon>Endopterygota</taxon>
        <taxon>Coleoptera</taxon>
        <taxon>Polyphaga</taxon>
        <taxon>Elateriformia</taxon>
        <taxon>Elateroidea</taxon>
        <taxon>Elateridae</taxon>
        <taxon>Agrypninae</taxon>
        <taxon>Pyrophorini</taxon>
        <taxon>Ignelater</taxon>
    </lineage>
</organism>
<evidence type="ECO:0000256" key="4">
    <source>
        <dbReference type="ARBA" id="ARBA00010617"/>
    </source>
</evidence>
<dbReference type="CDD" id="cd11056">
    <property type="entry name" value="CYP6-like"/>
    <property type="match status" value="1"/>
</dbReference>
<protein>
    <recommendedName>
        <fullName evidence="17">Cytochrome P450</fullName>
    </recommendedName>
</protein>
<evidence type="ECO:0000256" key="6">
    <source>
        <dbReference type="ARBA" id="ARBA00022723"/>
    </source>
</evidence>
<dbReference type="InterPro" id="IPR036396">
    <property type="entry name" value="Cyt_P450_sf"/>
</dbReference>
<keyword evidence="10 13" id="KW-0408">Iron</keyword>
<keyword evidence="9 14" id="KW-0560">Oxidoreductase</keyword>
<sequence>MLYFKWSVTYWKRKNVPFINPSFPFGSVGNFLLKKEFVGHRLKKLYDELRSSGHKHGGVYLVTLPIYIVIDPEYLKNIMLKDFQYFMDRGIYHNEKDDPLTANLFSLEGQKWKNLRSKLTPTFTSGKMKMMFPTMIECTKHLVNAMDELYIKRQPVEIKDTLSSFTTDVIGSCAFGLECNSFTNGNSKFKEHGKKIFTSITRVENLLHVIAVAFPNLGKYLGITIIPKNTTSFFINIVKETIEYRRKTQTARKDFLQILMDLQDDTKNTQDIFTIEDMAAQAFVFFLAGYETSSSIMSFCLYELALNTDIQDKVRNEIFHVLKAHNGEINYESIGDLKFLSQIVDETLRKYPPAVLMVRICAEDYHIPETNAVIEKGTRVVIPIYALHHDAEYFPNPDVFDPDRFSEENRNKQRPFTYIPFGEGPRICIGKLLNRVSIFVCKSKRI</sequence>
<evidence type="ECO:0000256" key="5">
    <source>
        <dbReference type="ARBA" id="ARBA00022617"/>
    </source>
</evidence>
<gene>
    <name evidence="15" type="ORF">ILUMI_26905</name>
</gene>
<reference evidence="15" key="1">
    <citation type="submission" date="2019-08" db="EMBL/GenBank/DDBJ databases">
        <title>The genome of the North American firefly Photinus pyralis.</title>
        <authorList>
            <consortium name="Photinus pyralis genome working group"/>
            <person name="Fallon T.R."/>
            <person name="Sander Lower S.E."/>
            <person name="Weng J.-K."/>
        </authorList>
    </citation>
    <scope>NUCLEOTIDE SEQUENCE</scope>
    <source>
        <strain evidence="15">TRF0915ILg1</strain>
        <tissue evidence="15">Whole body</tissue>
    </source>
</reference>
<comment type="caution">
    <text evidence="15">The sequence shown here is derived from an EMBL/GenBank/DDBJ whole genome shotgun (WGS) entry which is preliminary data.</text>
</comment>
<dbReference type="PANTHER" id="PTHR24292:SF100">
    <property type="entry name" value="CYTOCHROME P450 6A16, ISOFORM B-RELATED"/>
    <property type="match status" value="1"/>
</dbReference>
<feature type="binding site" description="axial binding residue" evidence="13">
    <location>
        <position position="428"/>
    </location>
    <ligand>
        <name>heme</name>
        <dbReference type="ChEBI" id="CHEBI:30413"/>
    </ligand>
    <ligandPart>
        <name>Fe</name>
        <dbReference type="ChEBI" id="CHEBI:18248"/>
    </ligandPart>
</feature>
<dbReference type="PROSITE" id="PS00086">
    <property type="entry name" value="CYTOCHROME_P450"/>
    <property type="match status" value="1"/>
</dbReference>
<evidence type="ECO:0000313" key="16">
    <source>
        <dbReference type="Proteomes" id="UP000801492"/>
    </source>
</evidence>
<dbReference type="Proteomes" id="UP000801492">
    <property type="component" value="Unassembled WGS sequence"/>
</dbReference>
<dbReference type="EMBL" id="VTPC01091198">
    <property type="protein sequence ID" value="KAF2879259.1"/>
    <property type="molecule type" value="Genomic_DNA"/>
</dbReference>
<comment type="similarity">
    <text evidence="4 14">Belongs to the cytochrome P450 family.</text>
</comment>
<evidence type="ECO:0000256" key="14">
    <source>
        <dbReference type="RuleBase" id="RU000461"/>
    </source>
</evidence>
<proteinExistence type="inferred from homology"/>
<dbReference type="OrthoDB" id="2789670at2759"/>
<evidence type="ECO:0000256" key="2">
    <source>
        <dbReference type="ARBA" id="ARBA00004174"/>
    </source>
</evidence>
<dbReference type="PRINTS" id="PR00385">
    <property type="entry name" value="P450"/>
</dbReference>
<keyword evidence="16" id="KW-1185">Reference proteome</keyword>
<dbReference type="Gene3D" id="1.10.630.10">
    <property type="entry name" value="Cytochrome P450"/>
    <property type="match status" value="1"/>
</dbReference>
<dbReference type="InterPro" id="IPR002402">
    <property type="entry name" value="Cyt_P450_E_grp-II"/>
</dbReference>
<dbReference type="PRINTS" id="PR00464">
    <property type="entry name" value="EP450II"/>
</dbReference>
<evidence type="ECO:0008006" key="17">
    <source>
        <dbReference type="Google" id="ProtNLM"/>
    </source>
</evidence>
<comment type="cofactor">
    <cofactor evidence="1 13">
        <name>heme</name>
        <dbReference type="ChEBI" id="CHEBI:30413"/>
    </cofactor>
</comment>
<dbReference type="Pfam" id="PF00067">
    <property type="entry name" value="p450"/>
    <property type="match status" value="1"/>
</dbReference>
<dbReference type="InterPro" id="IPR017972">
    <property type="entry name" value="Cyt_P450_CS"/>
</dbReference>
<keyword evidence="11 14" id="KW-0503">Monooxygenase</keyword>
<evidence type="ECO:0000256" key="11">
    <source>
        <dbReference type="ARBA" id="ARBA00023033"/>
    </source>
</evidence>
<keyword evidence="8" id="KW-0492">Microsome</keyword>
<accession>A0A8K0C576</accession>
<evidence type="ECO:0000313" key="15">
    <source>
        <dbReference type="EMBL" id="KAF2879259.1"/>
    </source>
</evidence>
<dbReference type="SUPFAM" id="SSF48264">
    <property type="entry name" value="Cytochrome P450"/>
    <property type="match status" value="1"/>
</dbReference>
<dbReference type="GO" id="GO:0005789">
    <property type="term" value="C:endoplasmic reticulum membrane"/>
    <property type="evidence" value="ECO:0007669"/>
    <property type="project" value="UniProtKB-SubCell"/>
</dbReference>
<keyword evidence="5 13" id="KW-0349">Heme</keyword>
<comment type="subcellular location">
    <subcellularLocation>
        <location evidence="3">Endoplasmic reticulum membrane</location>
        <topology evidence="3">Peripheral membrane protein</topology>
    </subcellularLocation>
    <subcellularLocation>
        <location evidence="2">Microsome membrane</location>
        <topology evidence="2">Peripheral membrane protein</topology>
    </subcellularLocation>
</comment>
<evidence type="ECO:0000256" key="7">
    <source>
        <dbReference type="ARBA" id="ARBA00022824"/>
    </source>
</evidence>
<dbReference type="GO" id="GO:0020037">
    <property type="term" value="F:heme binding"/>
    <property type="evidence" value="ECO:0007669"/>
    <property type="project" value="InterPro"/>
</dbReference>
<evidence type="ECO:0000256" key="12">
    <source>
        <dbReference type="ARBA" id="ARBA00023136"/>
    </source>
</evidence>
<dbReference type="GO" id="GO:0004497">
    <property type="term" value="F:monooxygenase activity"/>
    <property type="evidence" value="ECO:0007669"/>
    <property type="project" value="UniProtKB-KW"/>
</dbReference>
<evidence type="ECO:0000256" key="10">
    <source>
        <dbReference type="ARBA" id="ARBA00023004"/>
    </source>
</evidence>
<dbReference type="InterPro" id="IPR050476">
    <property type="entry name" value="Insect_CytP450_Detox"/>
</dbReference>
<evidence type="ECO:0000256" key="1">
    <source>
        <dbReference type="ARBA" id="ARBA00001971"/>
    </source>
</evidence>
<evidence type="ECO:0000256" key="9">
    <source>
        <dbReference type="ARBA" id="ARBA00023002"/>
    </source>
</evidence>
<dbReference type="GO" id="GO:0005506">
    <property type="term" value="F:iron ion binding"/>
    <property type="evidence" value="ECO:0007669"/>
    <property type="project" value="InterPro"/>
</dbReference>
<name>A0A8K0C576_IGNLU</name>
<evidence type="ECO:0000256" key="8">
    <source>
        <dbReference type="ARBA" id="ARBA00022848"/>
    </source>
</evidence>
<keyword evidence="6 13" id="KW-0479">Metal-binding</keyword>
<dbReference type="GO" id="GO:0016705">
    <property type="term" value="F:oxidoreductase activity, acting on paired donors, with incorporation or reduction of molecular oxygen"/>
    <property type="evidence" value="ECO:0007669"/>
    <property type="project" value="InterPro"/>
</dbReference>
<dbReference type="PANTHER" id="PTHR24292">
    <property type="entry name" value="CYTOCHROME P450"/>
    <property type="match status" value="1"/>
</dbReference>
<dbReference type="AlphaFoldDB" id="A0A8K0C576"/>
<dbReference type="FunFam" id="1.10.630.10:FF:000042">
    <property type="entry name" value="Cytochrome P450"/>
    <property type="match status" value="1"/>
</dbReference>
<keyword evidence="12" id="KW-0472">Membrane</keyword>
<evidence type="ECO:0000256" key="13">
    <source>
        <dbReference type="PIRSR" id="PIRSR602402-1"/>
    </source>
</evidence>